<dbReference type="Proteomes" id="UP000694001">
    <property type="component" value="Chromosome"/>
</dbReference>
<dbReference type="AlphaFoldDB" id="A0A975YKN1"/>
<organism evidence="1 2">
    <name type="scientific">Elioraea tepida</name>
    <dbReference type="NCBI Taxonomy" id="2843330"/>
    <lineage>
        <taxon>Bacteria</taxon>
        <taxon>Pseudomonadati</taxon>
        <taxon>Pseudomonadota</taxon>
        <taxon>Alphaproteobacteria</taxon>
        <taxon>Acetobacterales</taxon>
        <taxon>Elioraeaceae</taxon>
        <taxon>Elioraea</taxon>
    </lineage>
</organism>
<dbReference type="EMBL" id="CP076448">
    <property type="protein sequence ID" value="QXM25930.1"/>
    <property type="molecule type" value="Genomic_DNA"/>
</dbReference>
<gene>
    <name evidence="1" type="ORF">KO353_06970</name>
</gene>
<evidence type="ECO:0000313" key="2">
    <source>
        <dbReference type="Proteomes" id="UP000694001"/>
    </source>
</evidence>
<sequence>MLEESLIVALGPARYRVQRTWGDLPAGAGAPTDVACAAAVRLQAGS</sequence>
<protein>
    <submittedName>
        <fullName evidence="1">Uncharacterized protein</fullName>
    </submittedName>
</protein>
<reference evidence="1" key="1">
    <citation type="submission" date="2021-06" db="EMBL/GenBank/DDBJ databases">
        <title>Elioraea tepida, sp. nov., a moderately thermophilic aerobic anoxygenic phototrophic bacterium isolated from an alkaline siliceous hot spring mat community in Yellowstone National Park, WY, USA.</title>
        <authorList>
            <person name="Saini M.K."/>
            <person name="Yoshida S."/>
            <person name="Sebastian A."/>
            <person name="Hirose S."/>
            <person name="Hara E."/>
            <person name="Tamaki H."/>
            <person name="Soulier N.T."/>
            <person name="Albert I."/>
            <person name="Hanada S."/>
            <person name="Bryant D.A."/>
            <person name="Tank M."/>
        </authorList>
    </citation>
    <scope>NUCLEOTIDE SEQUENCE</scope>
    <source>
        <strain evidence="1">MS-P2</strain>
    </source>
</reference>
<name>A0A975YKN1_9PROT</name>
<dbReference type="RefSeq" id="WP_218286981.1">
    <property type="nucleotide sequence ID" value="NZ_CP076448.1"/>
</dbReference>
<dbReference type="KEGG" id="elio:KO353_06970"/>
<proteinExistence type="predicted"/>
<accession>A0A975YKN1</accession>
<keyword evidence="2" id="KW-1185">Reference proteome</keyword>
<evidence type="ECO:0000313" key="1">
    <source>
        <dbReference type="EMBL" id="QXM25930.1"/>
    </source>
</evidence>